<dbReference type="EMBL" id="CAJNNV010007032">
    <property type="protein sequence ID" value="CAE8594396.1"/>
    <property type="molecule type" value="Genomic_DNA"/>
</dbReference>
<dbReference type="InterPro" id="IPR008948">
    <property type="entry name" value="L-Aspartase-like"/>
</dbReference>
<keyword evidence="4" id="KW-1185">Reference proteome</keyword>
<comment type="caution">
    <text evidence="3">The sequence shown here is derived from an EMBL/GenBank/DDBJ whole genome shotgun (WGS) entry which is preliminary data.</text>
</comment>
<dbReference type="NCBIfam" id="TIGR00838">
    <property type="entry name" value="argH"/>
    <property type="match status" value="1"/>
</dbReference>
<dbReference type="Gene3D" id="3.60.10.10">
    <property type="entry name" value="Endonuclease/exonuclease/phosphatase"/>
    <property type="match status" value="1"/>
</dbReference>
<gene>
    <name evidence="3" type="ORF">PGLA1383_LOCUS12947</name>
</gene>
<dbReference type="PANTHER" id="PTHR43814:SF1">
    <property type="entry name" value="ARGININOSUCCINATE LYASE"/>
    <property type="match status" value="1"/>
</dbReference>
<dbReference type="InterPro" id="IPR000362">
    <property type="entry name" value="Fumarate_lyase_fam"/>
</dbReference>
<dbReference type="InterPro" id="IPR020557">
    <property type="entry name" value="Fumarate_lyase_CS"/>
</dbReference>
<dbReference type="Gene3D" id="1.10.40.30">
    <property type="entry name" value="Fumarase/aspartase (C-terminal domain)"/>
    <property type="match status" value="1"/>
</dbReference>
<dbReference type="PANTHER" id="PTHR43814">
    <property type="entry name" value="ARGININOSUCCINATE LYASE"/>
    <property type="match status" value="1"/>
</dbReference>
<reference evidence="3" key="1">
    <citation type="submission" date="2021-02" db="EMBL/GenBank/DDBJ databases">
        <authorList>
            <person name="Dougan E. K."/>
            <person name="Rhodes N."/>
            <person name="Thang M."/>
            <person name="Chan C."/>
        </authorList>
    </citation>
    <scope>NUCLEOTIDE SEQUENCE</scope>
</reference>
<dbReference type="Proteomes" id="UP000654075">
    <property type="component" value="Unassembled WGS sequence"/>
</dbReference>
<accession>A0A813E676</accession>
<dbReference type="InterPro" id="IPR009049">
    <property type="entry name" value="Argininosuccinate_lyase"/>
</dbReference>
<evidence type="ECO:0000259" key="2">
    <source>
        <dbReference type="Pfam" id="PF00206"/>
    </source>
</evidence>
<comment type="similarity">
    <text evidence="1">Belongs to the lyase 1 family. Argininosuccinate lyase subfamily.</text>
</comment>
<evidence type="ECO:0000313" key="3">
    <source>
        <dbReference type="EMBL" id="CAE8594396.1"/>
    </source>
</evidence>
<dbReference type="PROSITE" id="PS00163">
    <property type="entry name" value="FUMARATE_LYASES"/>
    <property type="match status" value="1"/>
</dbReference>
<dbReference type="PRINTS" id="PR00149">
    <property type="entry name" value="FUMRATELYASE"/>
</dbReference>
<dbReference type="Gene3D" id="1.10.275.10">
    <property type="entry name" value="Fumarase/aspartase (N-terminal domain)"/>
    <property type="match status" value="1"/>
</dbReference>
<organism evidence="3 4">
    <name type="scientific">Polarella glacialis</name>
    <name type="common">Dinoflagellate</name>
    <dbReference type="NCBI Taxonomy" id="89957"/>
    <lineage>
        <taxon>Eukaryota</taxon>
        <taxon>Sar</taxon>
        <taxon>Alveolata</taxon>
        <taxon>Dinophyceae</taxon>
        <taxon>Suessiales</taxon>
        <taxon>Suessiaceae</taxon>
        <taxon>Polarella</taxon>
    </lineage>
</organism>
<dbReference type="SUPFAM" id="SSF56219">
    <property type="entry name" value="DNase I-like"/>
    <property type="match status" value="1"/>
</dbReference>
<dbReference type="GO" id="GO:0004056">
    <property type="term" value="F:argininosuccinate lyase activity"/>
    <property type="evidence" value="ECO:0007669"/>
    <property type="project" value="InterPro"/>
</dbReference>
<dbReference type="Pfam" id="PF00206">
    <property type="entry name" value="Lyase_1"/>
    <property type="match status" value="1"/>
</dbReference>
<dbReference type="PRINTS" id="PR00145">
    <property type="entry name" value="ARGSUCLYASE"/>
</dbReference>
<name>A0A813E676_POLGL</name>
<dbReference type="InterPro" id="IPR022761">
    <property type="entry name" value="Fumarate_lyase_N"/>
</dbReference>
<sequence>MAKQTAKLWGGEGLHPLVEAYTVGEDYRIDGECMVPYDLKASDAHAQMLQKIGVLRADELATLQKAFKEIKELWEKGDFKVTISQEDCHTAIEQYITEKYGEVGKKIHTGRSRNDQSMTMIRLFTLDQVKEVQRLARELGSSAQSRAKELQAAPMPGYTHMQRAMPTTVGTWLDSFACGWLDAAKLLDGAFSMLDQNPLGSAAGFGINHLELDREVTTKAMGFAKVQENVMYCGLSRGMFENVALQAMSLPMVLSSRFATDMMMFTQQEALFLALPDEFVTGSSIMPQKKNYDLFEIMRANGKVFGSLQVQIQETIVGLGSGYHRDLQCTKKAFVEACALCTSTLRLLQVVVPALQVREENLKKAMTEDLYVTDEVYKLVAGGKPFREAYAEAKADFFKRKVLYRLQSDVAGLQGGDFLIGNLYFPPRGSFNAAIAANRLGRWLESILQGLPARCLPIILTDANARLGPRQLCTPEGIVQIGAHSQQRENAPGTEMRSFLERTNLVALNTLTARASAGTWHDSRGHNARIDYVLTSCSATTSTVAIEVQHHLGLKLLLSDRASLIDHSPVRWTFRHPLLYSEHPPRTTWKREHVDQVCHSPGLTEQFVQTAEQWASSLPTLAAADLAEEESDTDLFWDLLNQGVEQTLSTLPIPANSHAWQTEDPETMRLLTLRWDLREELAELAHRPNYNARSITQKQQQLAQARRDLTMARQASWTARQHSLAAKAMQSARTGNWRQAWACGRAMSQQSLGPKGRIFHALAEFTPDADDWMQAMRRPGPEGGCNAAEIWSGEQEDMGTFFRMKQLALAPTSRKVASAVGVYNNPQLSMEEATELGAKDFGGMQQQLKRHTRGFAVPPWSIPRDFWRVLLREPGSDDSTDALNLKALLRACSAEIAALKDPAEDVCGDLRIVRFLRSRKAGRAFIRLFFQVFDRDRDRDCDDIDQLLILPCVGSPEKHIDFDCDSRLRFWTCAPQFHSPEVLGVFIRLTELAPGGTPEAQCLSKSFEAAKMSRTPICAGLRLLAGSSNIPHPEKDSAGADSFFIAPGGTAVGVADGVGEWEWRFKCNPRAFADELMQGSNALAAELATQENLDPRDGSRRALRHGFDSAKSIGSSTALVASLNSASGQLAWSSRRLFGLYRALYNFLFCAGRAAAASRTVCVYSLYLCGRFRLTRVVSINCASDFFEMFPVAMPVLEISFHILLFLYLCVRTYSKRHLDPAGFDPRCTANVKFTLWISHLTESSVLVLIQMLTAACENILPCHQCRAVLRSALHQSLLEGLSKTTHVPPIQAVTSAFPKRKGTNFAACPRSRTFPGLSLRPKCDSEESDGSADLTPDQHHPFIRVNLRLRVPCEATSKKYTRGQMYSWYLSSSSLFGPAAHSLSKGSSAAAGAAFHGFDVEQEKQGQKSANLEQELLLGLGVDPEDATDFHSGFFSPSFWPTESEHISVCLKEAQALDLDLGRAGWYEGQVLDLDRAQQRSGKHAWIRWLGKAEGRTSWLDMCRVAWSPSSQLQEWSEQADRWLEEAAAGCCEGPSGGQKVAFLQKWWGQARSGLARFGVTPPAVTCKLRQLHEVRHFITQHLNDSKLWSRINSNGRDLRNLGVPEAVVEVLGQARRLGAKHFSPFGVYVAPSRTVPSQNGLFSLLLFYPAEYVGSWDGDWWWLQPGVGELCCKEGSGKKVPIKKMPHPEAIRRYGMRFQNEDTIDGRRQVVLAARHP</sequence>
<dbReference type="GO" id="GO:0005829">
    <property type="term" value="C:cytosol"/>
    <property type="evidence" value="ECO:0007669"/>
    <property type="project" value="TreeGrafter"/>
</dbReference>
<feature type="domain" description="Fumarate lyase N-terminal" evidence="2">
    <location>
        <begin position="37"/>
        <end position="300"/>
    </location>
</feature>
<protein>
    <recommendedName>
        <fullName evidence="2">Fumarate lyase N-terminal domain-containing protein</fullName>
    </recommendedName>
</protein>
<evidence type="ECO:0000256" key="1">
    <source>
        <dbReference type="ARBA" id="ARBA00010755"/>
    </source>
</evidence>
<dbReference type="SUPFAM" id="SSF48557">
    <property type="entry name" value="L-aspartase-like"/>
    <property type="match status" value="1"/>
</dbReference>
<evidence type="ECO:0000313" key="4">
    <source>
        <dbReference type="Proteomes" id="UP000654075"/>
    </source>
</evidence>
<proteinExistence type="inferred from homology"/>
<dbReference type="InterPro" id="IPR024083">
    <property type="entry name" value="Fumarase/histidase_N"/>
</dbReference>
<dbReference type="GO" id="GO:0042450">
    <property type="term" value="P:L-arginine biosynthetic process via ornithine"/>
    <property type="evidence" value="ECO:0007669"/>
    <property type="project" value="InterPro"/>
</dbReference>
<dbReference type="InterPro" id="IPR036691">
    <property type="entry name" value="Endo/exonu/phosph_ase_sf"/>
</dbReference>
<dbReference type="OrthoDB" id="2561043at2759"/>
<dbReference type="Gene3D" id="1.20.200.10">
    <property type="entry name" value="Fumarase/aspartase (Central domain)"/>
    <property type="match status" value="1"/>
</dbReference>